<reference evidence="2" key="1">
    <citation type="journal article" date="2019" name="Int. J. Syst. Evol. Microbiol.">
        <title>The Global Catalogue of Microorganisms (GCM) 10K type strain sequencing project: providing services to taxonomists for standard genome sequencing and annotation.</title>
        <authorList>
            <consortium name="The Broad Institute Genomics Platform"/>
            <consortium name="The Broad Institute Genome Sequencing Center for Infectious Disease"/>
            <person name="Wu L."/>
            <person name="Ma J."/>
        </authorList>
    </citation>
    <scope>NUCLEOTIDE SEQUENCE [LARGE SCALE GENOMIC DNA]</scope>
    <source>
        <strain evidence="2">CGMCC 4.1469</strain>
    </source>
</reference>
<sequence length="193" mass="21386">MHTSGPVFDKQTPVCLLLTAGSFYDCARLCRAASEGNGELLKFIPDHKSYLRPAIYATACRAIELALKAYLRAAGDTEKQFRKKGGANGHDLIQLYEAAITSGMNRLSLSPKDKSDFQELSERYHGKDFDYPDVTSSRGAPSLDFAIRIAKEAIVSVEPFCRANDNRHLNQLSADVGFEAKRNQKVKKTAQKI</sequence>
<proteinExistence type="predicted"/>
<organism evidence="1 2">
    <name type="scientific">Prosthecobacter fluviatilis</name>
    <dbReference type="NCBI Taxonomy" id="445931"/>
    <lineage>
        <taxon>Bacteria</taxon>
        <taxon>Pseudomonadati</taxon>
        <taxon>Verrucomicrobiota</taxon>
        <taxon>Verrucomicrobiia</taxon>
        <taxon>Verrucomicrobiales</taxon>
        <taxon>Verrucomicrobiaceae</taxon>
        <taxon>Prosthecobacter</taxon>
    </lineage>
</organism>
<dbReference type="RefSeq" id="WP_377168604.1">
    <property type="nucleotide sequence ID" value="NZ_JBHSMQ010000005.1"/>
</dbReference>
<accession>A0ABW0KSE3</accession>
<evidence type="ECO:0000313" key="2">
    <source>
        <dbReference type="Proteomes" id="UP001596052"/>
    </source>
</evidence>
<dbReference type="EMBL" id="JBHSMQ010000005">
    <property type="protein sequence ID" value="MFC5456403.1"/>
    <property type="molecule type" value="Genomic_DNA"/>
</dbReference>
<protein>
    <recommendedName>
        <fullName evidence="3">HEPN domain-containing protein</fullName>
    </recommendedName>
</protein>
<evidence type="ECO:0008006" key="3">
    <source>
        <dbReference type="Google" id="ProtNLM"/>
    </source>
</evidence>
<gene>
    <name evidence="1" type="ORF">ACFQDI_16185</name>
</gene>
<dbReference type="Gene3D" id="1.20.120.330">
    <property type="entry name" value="Nucleotidyltransferases domain 2"/>
    <property type="match status" value="1"/>
</dbReference>
<keyword evidence="2" id="KW-1185">Reference proteome</keyword>
<dbReference type="Proteomes" id="UP001596052">
    <property type="component" value="Unassembled WGS sequence"/>
</dbReference>
<comment type="caution">
    <text evidence="1">The sequence shown here is derived from an EMBL/GenBank/DDBJ whole genome shotgun (WGS) entry which is preliminary data.</text>
</comment>
<evidence type="ECO:0000313" key="1">
    <source>
        <dbReference type="EMBL" id="MFC5456403.1"/>
    </source>
</evidence>
<name>A0ABW0KSE3_9BACT</name>